<proteinExistence type="predicted"/>
<accession>A0ACB7ZZN9</accession>
<gene>
    <name evidence="1" type="ORF">BJ138DRAFT_1163259</name>
</gene>
<evidence type="ECO:0000313" key="2">
    <source>
        <dbReference type="Proteomes" id="UP000790377"/>
    </source>
</evidence>
<organism evidence="1 2">
    <name type="scientific">Hygrophoropsis aurantiaca</name>
    <dbReference type="NCBI Taxonomy" id="72124"/>
    <lineage>
        <taxon>Eukaryota</taxon>
        <taxon>Fungi</taxon>
        <taxon>Dikarya</taxon>
        <taxon>Basidiomycota</taxon>
        <taxon>Agaricomycotina</taxon>
        <taxon>Agaricomycetes</taxon>
        <taxon>Agaricomycetidae</taxon>
        <taxon>Boletales</taxon>
        <taxon>Coniophorineae</taxon>
        <taxon>Hygrophoropsidaceae</taxon>
        <taxon>Hygrophoropsis</taxon>
    </lineage>
</organism>
<comment type="caution">
    <text evidence="1">The sequence shown here is derived from an EMBL/GenBank/DDBJ whole genome shotgun (WGS) entry which is preliminary data.</text>
</comment>
<keyword evidence="2" id="KW-1185">Reference proteome</keyword>
<sequence>MERATRGVHHQDTHPVNNWSGNSTSTPAPARGRFDHEVRYDYNGDAQYEYGSEYDGDEGYSYDNCDYDGDRDGSRLRPPSRTTTTAGHEKRPWPARMNTAGAVRVSASTREAARTSTRREEMGISAYTHAHGKHGAQRAHYRQPGGKFNDGAGFRYGRKDEHLKMDRLDLHSDSNSDDEEDEDGELSHVPFPVLNEKYMHDIHRRTSYAPHIQSTRRWKYRYATVGEVTTNFAGCRDQARRRADSDSDGMKSGPHACVLQRRSGVVNSSG</sequence>
<dbReference type="EMBL" id="MU268058">
    <property type="protein sequence ID" value="KAH7906172.1"/>
    <property type="molecule type" value="Genomic_DNA"/>
</dbReference>
<name>A0ACB7ZZN9_9AGAM</name>
<reference evidence="1" key="1">
    <citation type="journal article" date="2021" name="New Phytol.">
        <title>Evolutionary innovations through gain and loss of genes in the ectomycorrhizal Boletales.</title>
        <authorList>
            <person name="Wu G."/>
            <person name="Miyauchi S."/>
            <person name="Morin E."/>
            <person name="Kuo A."/>
            <person name="Drula E."/>
            <person name="Varga T."/>
            <person name="Kohler A."/>
            <person name="Feng B."/>
            <person name="Cao Y."/>
            <person name="Lipzen A."/>
            <person name="Daum C."/>
            <person name="Hundley H."/>
            <person name="Pangilinan J."/>
            <person name="Johnson J."/>
            <person name="Barry K."/>
            <person name="LaButti K."/>
            <person name="Ng V."/>
            <person name="Ahrendt S."/>
            <person name="Min B."/>
            <person name="Choi I.G."/>
            <person name="Park H."/>
            <person name="Plett J.M."/>
            <person name="Magnuson J."/>
            <person name="Spatafora J.W."/>
            <person name="Nagy L.G."/>
            <person name="Henrissat B."/>
            <person name="Grigoriev I.V."/>
            <person name="Yang Z.L."/>
            <person name="Xu J."/>
            <person name="Martin F.M."/>
        </authorList>
    </citation>
    <scope>NUCLEOTIDE SEQUENCE</scope>
    <source>
        <strain evidence="1">ATCC 28755</strain>
    </source>
</reference>
<evidence type="ECO:0000313" key="1">
    <source>
        <dbReference type="EMBL" id="KAH7906172.1"/>
    </source>
</evidence>
<protein>
    <submittedName>
        <fullName evidence="1">Uncharacterized protein</fullName>
    </submittedName>
</protein>
<dbReference type="Proteomes" id="UP000790377">
    <property type="component" value="Unassembled WGS sequence"/>
</dbReference>